<evidence type="ECO:0000313" key="3">
    <source>
        <dbReference type="Proteomes" id="UP000000517"/>
    </source>
</evidence>
<keyword evidence="1" id="KW-0472">Membrane</keyword>
<accession>D9S4Y2</accession>
<sequence>MASRLISLHVILTTEGRKNPVKVFSFYILLYMNRFLSVLLLLFLTSCSTKLAVVDEGSMQAYMPTPNKGLGFFIDKDTVVNRVQMGIRTYDKETMNLSGLSNEANFLENGSPKYEYAADIRYRLIRFPITLTVENFEKINSYLFKFGAGLDPYPYVDVAFAHLQRFFEFGIAVNVGIAYEKESLKGSYIKKENTFVGNLGDVNDGSWEHEWKITGALEGYLNVFPLKNLALTYSFTYFYPRLFDNVDGHSVSFDFPPILMNYLGASYLFAEHYQVSAGTILYLDSRLKQKFWHVETSIGYLF</sequence>
<name>D9S4Y2_FIBSS</name>
<dbReference type="Proteomes" id="UP000000517">
    <property type="component" value="Chromosome"/>
</dbReference>
<organism evidence="2 3">
    <name type="scientific">Fibrobacter succinogenes (strain ATCC 19169 / S85)</name>
    <dbReference type="NCBI Taxonomy" id="59374"/>
    <lineage>
        <taxon>Bacteria</taxon>
        <taxon>Pseudomonadati</taxon>
        <taxon>Fibrobacterota</taxon>
        <taxon>Fibrobacteria</taxon>
        <taxon>Fibrobacterales</taxon>
        <taxon>Fibrobacteraceae</taxon>
        <taxon>Fibrobacter</taxon>
    </lineage>
</organism>
<feature type="transmembrane region" description="Helical" evidence="1">
    <location>
        <begin position="21"/>
        <end position="44"/>
    </location>
</feature>
<dbReference type="KEGG" id="fsc:FSU_0149"/>
<proteinExistence type="predicted"/>
<reference evidence="3" key="1">
    <citation type="submission" date="2010-08" db="EMBL/GenBank/DDBJ databases">
        <title>Complete sequence of Fibrobacter succinogenes subsp. succinogenes S85.</title>
        <authorList>
            <person name="Durkin A.S."/>
            <person name="Nelson K.E."/>
            <person name="Morrison M."/>
            <person name="Forsberg C.W."/>
            <person name="Wilson D.B."/>
            <person name="Russell J.B."/>
            <person name="Cann I.K.O."/>
            <person name="Mackie R.I."/>
            <person name="White B.A."/>
        </authorList>
    </citation>
    <scope>NUCLEOTIDE SEQUENCE [LARGE SCALE GENOMIC DNA]</scope>
    <source>
        <strain evidence="3">ATCC 19169 / S85</strain>
    </source>
</reference>
<evidence type="ECO:0000313" key="2">
    <source>
        <dbReference type="EMBL" id="ADL26403.1"/>
    </source>
</evidence>
<evidence type="ECO:0000256" key="1">
    <source>
        <dbReference type="SAM" id="Phobius"/>
    </source>
</evidence>
<protein>
    <submittedName>
        <fullName evidence="2">Uncharacterized protein</fullName>
    </submittedName>
</protein>
<dbReference type="AlphaFoldDB" id="D9S4Y2"/>
<keyword evidence="1" id="KW-0812">Transmembrane</keyword>
<keyword evidence="1" id="KW-1133">Transmembrane helix</keyword>
<dbReference type="EMBL" id="CP002158">
    <property type="protein sequence ID" value="ADL26403.1"/>
    <property type="molecule type" value="Genomic_DNA"/>
</dbReference>
<dbReference type="HOGENOM" id="CLU_920538_0_0_0"/>
<gene>
    <name evidence="2" type="ordered locus">FSU_0149</name>
</gene>